<evidence type="ECO:0000313" key="1">
    <source>
        <dbReference type="EnsemblMetazoa" id="GBRI014419-PA"/>
    </source>
</evidence>
<dbReference type="VEuPathDB" id="VectorBase:GBRI014419"/>
<reference evidence="2" key="1">
    <citation type="submission" date="2014-03" db="EMBL/GenBank/DDBJ databases">
        <authorList>
            <person name="Aksoy S."/>
            <person name="Warren W."/>
            <person name="Wilson R.K."/>
        </authorList>
    </citation>
    <scope>NUCLEOTIDE SEQUENCE [LARGE SCALE GENOMIC DNA]</scope>
    <source>
        <strain evidence="2">IAEA</strain>
    </source>
</reference>
<keyword evidence="2" id="KW-1185">Reference proteome</keyword>
<dbReference type="Proteomes" id="UP000091820">
    <property type="component" value="Unassembled WGS sequence"/>
</dbReference>
<sequence>MVVTTITVAVTAIHLSAICKTYTNTHQISQVIRILLSSLMLSEEQQSAVHACLSNKNKLTNK</sequence>
<reference evidence="1" key="2">
    <citation type="submission" date="2020-05" db="UniProtKB">
        <authorList>
            <consortium name="EnsemblMetazoa"/>
        </authorList>
    </citation>
    <scope>IDENTIFICATION</scope>
    <source>
        <strain evidence="1">IAEA</strain>
    </source>
</reference>
<name>A0A1A9WCG8_9MUSC</name>
<protein>
    <submittedName>
        <fullName evidence="1">Uncharacterized protein</fullName>
    </submittedName>
</protein>
<dbReference type="AlphaFoldDB" id="A0A1A9WCG8"/>
<proteinExistence type="predicted"/>
<evidence type="ECO:0000313" key="2">
    <source>
        <dbReference type="Proteomes" id="UP000091820"/>
    </source>
</evidence>
<organism evidence="1 2">
    <name type="scientific">Glossina brevipalpis</name>
    <dbReference type="NCBI Taxonomy" id="37001"/>
    <lineage>
        <taxon>Eukaryota</taxon>
        <taxon>Metazoa</taxon>
        <taxon>Ecdysozoa</taxon>
        <taxon>Arthropoda</taxon>
        <taxon>Hexapoda</taxon>
        <taxon>Insecta</taxon>
        <taxon>Pterygota</taxon>
        <taxon>Neoptera</taxon>
        <taxon>Endopterygota</taxon>
        <taxon>Diptera</taxon>
        <taxon>Brachycera</taxon>
        <taxon>Muscomorpha</taxon>
        <taxon>Hippoboscoidea</taxon>
        <taxon>Glossinidae</taxon>
        <taxon>Glossina</taxon>
    </lineage>
</organism>
<dbReference type="EnsemblMetazoa" id="GBRI014419-RA">
    <property type="protein sequence ID" value="GBRI014419-PA"/>
    <property type="gene ID" value="GBRI014419"/>
</dbReference>
<accession>A0A1A9WCG8</accession>